<organism evidence="3 4">
    <name type="scientific">Aidingimonas halophila</name>
    <dbReference type="NCBI Taxonomy" id="574349"/>
    <lineage>
        <taxon>Bacteria</taxon>
        <taxon>Pseudomonadati</taxon>
        <taxon>Pseudomonadota</taxon>
        <taxon>Gammaproteobacteria</taxon>
        <taxon>Oceanospirillales</taxon>
        <taxon>Halomonadaceae</taxon>
        <taxon>Aidingimonas</taxon>
    </lineage>
</organism>
<dbReference type="InterPro" id="IPR050706">
    <property type="entry name" value="Cyclic-di-GMP_PDE-like"/>
</dbReference>
<dbReference type="NCBIfam" id="TIGR00254">
    <property type="entry name" value="GGDEF"/>
    <property type="match status" value="1"/>
</dbReference>
<dbReference type="SUPFAM" id="SSF55781">
    <property type="entry name" value="GAF domain-like"/>
    <property type="match status" value="3"/>
</dbReference>
<dbReference type="PANTHER" id="PTHR33121">
    <property type="entry name" value="CYCLIC DI-GMP PHOSPHODIESTERASE PDEF"/>
    <property type="match status" value="1"/>
</dbReference>
<dbReference type="SUPFAM" id="SSF55073">
    <property type="entry name" value="Nucleotide cyclase"/>
    <property type="match status" value="1"/>
</dbReference>
<proteinExistence type="predicted"/>
<dbReference type="AlphaFoldDB" id="A0A1H3DB24"/>
<protein>
    <submittedName>
        <fullName evidence="3">Diguanylate cyclase (GGDEF) domain-containing protein</fullName>
    </submittedName>
</protein>
<dbReference type="Pfam" id="PF13185">
    <property type="entry name" value="GAF_2"/>
    <property type="match status" value="1"/>
</dbReference>
<dbReference type="RefSeq" id="WP_175529840.1">
    <property type="nucleotide sequence ID" value="NZ_BMXH01000005.1"/>
</dbReference>
<dbReference type="GO" id="GO:0071111">
    <property type="term" value="F:cyclic-guanylate-specific phosphodiesterase activity"/>
    <property type="evidence" value="ECO:0007669"/>
    <property type="project" value="InterPro"/>
</dbReference>
<dbReference type="Pfam" id="PF01590">
    <property type="entry name" value="GAF"/>
    <property type="match status" value="1"/>
</dbReference>
<dbReference type="InterPro" id="IPR035919">
    <property type="entry name" value="EAL_sf"/>
</dbReference>
<dbReference type="InterPro" id="IPR029787">
    <property type="entry name" value="Nucleotide_cyclase"/>
</dbReference>
<dbReference type="SMART" id="SM00052">
    <property type="entry name" value="EAL"/>
    <property type="match status" value="1"/>
</dbReference>
<evidence type="ECO:0000259" key="2">
    <source>
        <dbReference type="PROSITE" id="PS50887"/>
    </source>
</evidence>
<evidence type="ECO:0000313" key="3">
    <source>
        <dbReference type="EMBL" id="SDX62879.1"/>
    </source>
</evidence>
<dbReference type="SMART" id="SM00267">
    <property type="entry name" value="GGDEF"/>
    <property type="match status" value="1"/>
</dbReference>
<dbReference type="Gene3D" id="3.30.450.40">
    <property type="match status" value="3"/>
</dbReference>
<reference evidence="3 4" key="1">
    <citation type="submission" date="2016-10" db="EMBL/GenBank/DDBJ databases">
        <authorList>
            <person name="de Groot N.N."/>
        </authorList>
    </citation>
    <scope>NUCLEOTIDE SEQUENCE [LARGE SCALE GENOMIC DNA]</scope>
    <source>
        <strain evidence="3 4">DSM 19219</strain>
    </source>
</reference>
<dbReference type="STRING" id="574349.SAMN05443545_106221"/>
<dbReference type="PROSITE" id="PS50887">
    <property type="entry name" value="GGDEF"/>
    <property type="match status" value="1"/>
</dbReference>
<dbReference type="CDD" id="cd01949">
    <property type="entry name" value="GGDEF"/>
    <property type="match status" value="1"/>
</dbReference>
<sequence length="947" mass="104296">MKKAIAAQDNFQVLADTLALDAGDAFFDDLVTHLAKVLQVDFVLIGEITADRLNVRTLAVWSRSRISANISYPLKGSPCDGVVGNKPCHYPSGICARFPDDPMLEDLGAESYLGIPIFAPDGSALGLIAVLDSRPMPNVEIAREVLRVAASRAGAELTRQEVERHLRTSHRALTLLGQCNKALIRASDESSLLESICHLAVEAGGYRMASVGYARNDEAKSIVPQAWAGNEQGYYDAIRLSWSEVDPYGQGPAGRCIRSGKTVVLNRLHEDARFNPWLSDAEKRGFQRIICLPLRQEDGTIFGILALYEGRNHPDRAEDLDSDEVDERELALLEELADNLAYGINALRVRSRQQRMHHAVLNIATAVSARSGSAYFDQLTGHMVQALNADFAFVGLLDEGHPRQVNSIAAVIDGHRVEDVSYDLTDTPCERVITEGHWESQGAITERLPAQYQDVLHGIRAYVGYRLDDANGDPIGLLVVMFRRTLEDVDFVSSVLQIFTAVAAAELERQNDESRIFRLAYYDTATNLPNRTYFKEYLEAAFALAAQKDTSLGVVFLDLDRFKDINDSYGHDTGDRVLIAVAERLSQVLPANCMLARLGGDEFVAVAEHIDLDGMRKLAERLQRVLEPPFKVRRQQLSLEASLGMACYPTHAETVGELLKHADIAMYHAKERGSGYCLYDSAMGEAVARRLLLAKRLTSALKTDALELNFQAQVGLDSESLVGVEALCRWFDAELGWISPAEFIPLVEERGMAPALGDWVLQATCRQIIAWRRQGLSVPPISVNIAAQQLDDPRFVQRITSILATYGVAPSAIALELTEGGFMKDPEQAIALMKQLKSAGFTLAVDDFGTGYSSLAYLKSFPLDTLKIDMSFVRNMLSNDSDLAIVATIISMARSLNMRTVAEGVETRGQADALRELGCDQAQGFYFARPQTNEAFAADWLLAKVSS</sequence>
<dbReference type="SUPFAM" id="SSF141868">
    <property type="entry name" value="EAL domain-like"/>
    <property type="match status" value="1"/>
</dbReference>
<dbReference type="InterPro" id="IPR003018">
    <property type="entry name" value="GAF"/>
</dbReference>
<evidence type="ECO:0000313" key="4">
    <source>
        <dbReference type="Proteomes" id="UP000198500"/>
    </source>
</evidence>
<feature type="domain" description="EAL" evidence="1">
    <location>
        <begin position="690"/>
        <end position="944"/>
    </location>
</feature>
<feature type="domain" description="GGDEF" evidence="2">
    <location>
        <begin position="550"/>
        <end position="681"/>
    </location>
</feature>
<accession>A0A1H3DB24</accession>
<dbReference type="InterPro" id="IPR029016">
    <property type="entry name" value="GAF-like_dom_sf"/>
</dbReference>
<dbReference type="CDD" id="cd01948">
    <property type="entry name" value="EAL"/>
    <property type="match status" value="1"/>
</dbReference>
<dbReference type="EMBL" id="FNNI01000006">
    <property type="protein sequence ID" value="SDX62879.1"/>
    <property type="molecule type" value="Genomic_DNA"/>
</dbReference>
<dbReference type="InterPro" id="IPR001633">
    <property type="entry name" value="EAL_dom"/>
</dbReference>
<dbReference type="Pfam" id="PF00563">
    <property type="entry name" value="EAL"/>
    <property type="match status" value="1"/>
</dbReference>
<dbReference type="InterPro" id="IPR000160">
    <property type="entry name" value="GGDEF_dom"/>
</dbReference>
<dbReference type="SMART" id="SM00065">
    <property type="entry name" value="GAF"/>
    <property type="match status" value="2"/>
</dbReference>
<evidence type="ECO:0000259" key="1">
    <source>
        <dbReference type="PROSITE" id="PS50883"/>
    </source>
</evidence>
<dbReference type="Pfam" id="PF00990">
    <property type="entry name" value="GGDEF"/>
    <property type="match status" value="1"/>
</dbReference>
<dbReference type="PANTHER" id="PTHR33121:SF70">
    <property type="entry name" value="SIGNALING PROTEIN YKOW"/>
    <property type="match status" value="1"/>
</dbReference>
<gene>
    <name evidence="3" type="ORF">SAMN05443545_106221</name>
</gene>
<dbReference type="Gene3D" id="3.30.70.270">
    <property type="match status" value="1"/>
</dbReference>
<dbReference type="InterPro" id="IPR043128">
    <property type="entry name" value="Rev_trsase/Diguanyl_cyclase"/>
</dbReference>
<name>A0A1H3DB24_9GAMM</name>
<keyword evidence="4" id="KW-1185">Reference proteome</keyword>
<dbReference type="Proteomes" id="UP000198500">
    <property type="component" value="Unassembled WGS sequence"/>
</dbReference>
<dbReference type="Gene3D" id="3.20.20.450">
    <property type="entry name" value="EAL domain"/>
    <property type="match status" value="1"/>
</dbReference>
<dbReference type="PROSITE" id="PS50883">
    <property type="entry name" value="EAL"/>
    <property type="match status" value="1"/>
</dbReference>